<dbReference type="Gene3D" id="3.20.20.140">
    <property type="entry name" value="Metal-dependent hydrolases"/>
    <property type="match status" value="1"/>
</dbReference>
<reference evidence="2" key="1">
    <citation type="journal article" date="2021" name="Environ. Microbiol.">
        <title>Genomic characterization of three novel Desulfobacterota classes expand the metabolic and phylogenetic diversity of the phylum.</title>
        <authorList>
            <person name="Murphy C.L."/>
            <person name="Biggerstaff J."/>
            <person name="Eichhorn A."/>
            <person name="Ewing E."/>
            <person name="Shahan R."/>
            <person name="Soriano D."/>
            <person name="Stewart S."/>
            <person name="VanMol K."/>
            <person name="Walker R."/>
            <person name="Walters P."/>
            <person name="Elshahed M.S."/>
            <person name="Youssef N.H."/>
        </authorList>
    </citation>
    <scope>NUCLEOTIDE SEQUENCE</scope>
    <source>
        <strain evidence="2">Zod_Metabat.24</strain>
    </source>
</reference>
<dbReference type="PANTHER" id="PTHR42924:SF11">
    <property type="entry name" value="POLYMERASE_HISTIDINOL PHOSPHATASE N-TERMINAL DOMAIN-CONTAINING PROTEIN"/>
    <property type="match status" value="1"/>
</dbReference>
<reference evidence="2" key="2">
    <citation type="submission" date="2021-01" db="EMBL/GenBank/DDBJ databases">
        <authorList>
            <person name="Hahn C.R."/>
            <person name="Youssef N.H."/>
            <person name="Elshahed M."/>
        </authorList>
    </citation>
    <scope>NUCLEOTIDE SEQUENCE</scope>
    <source>
        <strain evidence="2">Zod_Metabat.24</strain>
    </source>
</reference>
<sequence>MAHLKGNLHVHTTYSDGHLGPLEMARIYRDLGYDFIAITDHEYMTKKAYFDLFPLMLEGIMIFEGIELEPVYISYHHTLRIKGDSEVLHVLCHPDSYRLSIVDVNRRIKKFNEEGPGKIDAVEVTDRGFYTPFYDTPEIDLPKIASDDAHDEHSCGKTWIDVNADRDKDSIIKAIKAGDFEIGLISGRRREKKIAGGGD</sequence>
<name>A0A9D8PP27_9DELT</name>
<evidence type="ECO:0000259" key="1">
    <source>
        <dbReference type="SMART" id="SM00481"/>
    </source>
</evidence>
<gene>
    <name evidence="2" type="ORF">JW984_07555</name>
</gene>
<dbReference type="AlphaFoldDB" id="A0A9D8PP27"/>
<dbReference type="Proteomes" id="UP000809273">
    <property type="component" value="Unassembled WGS sequence"/>
</dbReference>
<dbReference type="SUPFAM" id="SSF89550">
    <property type="entry name" value="PHP domain-like"/>
    <property type="match status" value="1"/>
</dbReference>
<dbReference type="SMART" id="SM00481">
    <property type="entry name" value="POLIIIAc"/>
    <property type="match status" value="1"/>
</dbReference>
<dbReference type="PANTHER" id="PTHR42924">
    <property type="entry name" value="EXONUCLEASE"/>
    <property type="match status" value="1"/>
</dbReference>
<comment type="caution">
    <text evidence="2">The sequence shown here is derived from an EMBL/GenBank/DDBJ whole genome shotgun (WGS) entry which is preliminary data.</text>
</comment>
<evidence type="ECO:0000313" key="3">
    <source>
        <dbReference type="Proteomes" id="UP000809273"/>
    </source>
</evidence>
<dbReference type="InterPro" id="IPR003141">
    <property type="entry name" value="Pol/His_phosphatase_N"/>
</dbReference>
<dbReference type="GO" id="GO:0004534">
    <property type="term" value="F:5'-3' RNA exonuclease activity"/>
    <property type="evidence" value="ECO:0007669"/>
    <property type="project" value="TreeGrafter"/>
</dbReference>
<dbReference type="EMBL" id="JAFGIX010000035">
    <property type="protein sequence ID" value="MBN1573033.1"/>
    <property type="molecule type" value="Genomic_DNA"/>
</dbReference>
<dbReference type="InterPro" id="IPR052018">
    <property type="entry name" value="PHP_domain"/>
</dbReference>
<organism evidence="2 3">
    <name type="scientific">Candidatus Zymogenus saltonus</name>
    <dbReference type="NCBI Taxonomy" id="2844893"/>
    <lineage>
        <taxon>Bacteria</taxon>
        <taxon>Deltaproteobacteria</taxon>
        <taxon>Candidatus Zymogenia</taxon>
        <taxon>Candidatus Zymogeniales</taxon>
        <taxon>Candidatus Zymogenaceae</taxon>
        <taxon>Candidatus Zymogenus</taxon>
    </lineage>
</organism>
<dbReference type="InterPro" id="IPR016195">
    <property type="entry name" value="Pol/histidinol_Pase-like"/>
</dbReference>
<accession>A0A9D8PP27</accession>
<protein>
    <recommendedName>
        <fullName evidence="1">Polymerase/histidinol phosphatase N-terminal domain-containing protein</fullName>
    </recommendedName>
</protein>
<feature type="domain" description="Polymerase/histidinol phosphatase N-terminal" evidence="1">
    <location>
        <begin position="6"/>
        <end position="72"/>
    </location>
</feature>
<evidence type="ECO:0000313" key="2">
    <source>
        <dbReference type="EMBL" id="MBN1573033.1"/>
    </source>
</evidence>
<proteinExistence type="predicted"/>
<dbReference type="GO" id="GO:0035312">
    <property type="term" value="F:5'-3' DNA exonuclease activity"/>
    <property type="evidence" value="ECO:0007669"/>
    <property type="project" value="TreeGrafter"/>
</dbReference>